<dbReference type="HOGENOM" id="CLU_023257_0_1_0"/>
<dbReference type="InterPro" id="IPR017439">
    <property type="entry name" value="Amidohydrolase"/>
</dbReference>
<dbReference type="InterPro" id="IPR002933">
    <property type="entry name" value="Peptidase_M20"/>
</dbReference>
<evidence type="ECO:0000256" key="2">
    <source>
        <dbReference type="PIRSR" id="PIRSR005962-1"/>
    </source>
</evidence>
<comment type="cofactor">
    <cofactor evidence="2">
        <name>Mn(2+)</name>
        <dbReference type="ChEBI" id="CHEBI:29035"/>
    </cofactor>
    <text evidence="2">The Mn(2+) ion enhances activity.</text>
</comment>
<dbReference type="eggNOG" id="COG1473">
    <property type="taxonomic scope" value="Bacteria"/>
</dbReference>
<keyword evidence="1" id="KW-0378">Hydrolase</keyword>
<feature type="binding site" evidence="2">
    <location>
        <position position="99"/>
    </location>
    <ligand>
        <name>Mn(2+)</name>
        <dbReference type="ChEBI" id="CHEBI:29035"/>
        <label>2</label>
    </ligand>
</feature>
<dbReference type="PIRSF" id="PIRSF005962">
    <property type="entry name" value="Pept_M20D_amidohydro"/>
    <property type="match status" value="1"/>
</dbReference>
<dbReference type="GO" id="GO:0050118">
    <property type="term" value="F:N-acetyldiaminopimelate deacetylase activity"/>
    <property type="evidence" value="ECO:0007669"/>
    <property type="project" value="UniProtKB-ARBA"/>
</dbReference>
<dbReference type="STRING" id="1319815.HMPREF0202_00644"/>
<dbReference type="RefSeq" id="WP_023050190.1">
    <property type="nucleotide sequence ID" value="NZ_CP173063.2"/>
</dbReference>
<dbReference type="PANTHER" id="PTHR11014:SF63">
    <property type="entry name" value="METALLOPEPTIDASE, PUTATIVE (AFU_ORTHOLOGUE AFUA_6G09600)-RELATED"/>
    <property type="match status" value="1"/>
</dbReference>
<dbReference type="SUPFAM" id="SSF53187">
    <property type="entry name" value="Zn-dependent exopeptidases"/>
    <property type="match status" value="1"/>
</dbReference>
<gene>
    <name evidence="4" type="ORF">HMPREF0202_00644</name>
</gene>
<dbReference type="Gene3D" id="3.40.630.10">
    <property type="entry name" value="Zn peptidases"/>
    <property type="match status" value="1"/>
</dbReference>
<feature type="binding site" evidence="2">
    <location>
        <position position="159"/>
    </location>
    <ligand>
        <name>Mn(2+)</name>
        <dbReference type="ChEBI" id="CHEBI:29035"/>
        <label>2</label>
    </ligand>
</feature>
<evidence type="ECO:0000259" key="3">
    <source>
        <dbReference type="Pfam" id="PF07687"/>
    </source>
</evidence>
<dbReference type="GO" id="GO:0019877">
    <property type="term" value="P:diaminopimelate biosynthetic process"/>
    <property type="evidence" value="ECO:0007669"/>
    <property type="project" value="UniProtKB-ARBA"/>
</dbReference>
<keyword evidence="2" id="KW-0479">Metal-binding</keyword>
<dbReference type="InterPro" id="IPR036264">
    <property type="entry name" value="Bact_exopeptidase_dim_dom"/>
</dbReference>
<feature type="domain" description="Peptidase M20 dimerisation" evidence="3">
    <location>
        <begin position="183"/>
        <end position="260"/>
    </location>
</feature>
<keyword evidence="2" id="KW-0464">Manganese</keyword>
<evidence type="ECO:0000313" key="4">
    <source>
        <dbReference type="EMBL" id="ERT69447.1"/>
    </source>
</evidence>
<dbReference type="CDD" id="cd08019">
    <property type="entry name" value="M20_Acy1-like"/>
    <property type="match status" value="1"/>
</dbReference>
<evidence type="ECO:0000256" key="1">
    <source>
        <dbReference type="ARBA" id="ARBA00022801"/>
    </source>
</evidence>
<keyword evidence="5" id="KW-1185">Reference proteome</keyword>
<dbReference type="Pfam" id="PF01546">
    <property type="entry name" value="Peptidase_M20"/>
    <property type="match status" value="1"/>
</dbReference>
<dbReference type="GO" id="GO:0046872">
    <property type="term" value="F:metal ion binding"/>
    <property type="evidence" value="ECO:0007669"/>
    <property type="project" value="UniProtKB-KW"/>
</dbReference>
<dbReference type="Pfam" id="PF07687">
    <property type="entry name" value="M20_dimer"/>
    <property type="match status" value="1"/>
</dbReference>
<dbReference type="SUPFAM" id="SSF55031">
    <property type="entry name" value="Bacterial exopeptidase dimerisation domain"/>
    <property type="match status" value="1"/>
</dbReference>
<feature type="binding site" evidence="2">
    <location>
        <position position="101"/>
    </location>
    <ligand>
        <name>Mn(2+)</name>
        <dbReference type="ChEBI" id="CHEBI:29035"/>
        <label>2</label>
    </ligand>
</feature>
<dbReference type="EMBL" id="AXZF01000023">
    <property type="protein sequence ID" value="ERT69447.1"/>
    <property type="molecule type" value="Genomic_DNA"/>
</dbReference>
<accession>U7VCJ7</accession>
<feature type="binding site" evidence="2">
    <location>
        <position position="135"/>
    </location>
    <ligand>
        <name>Mn(2+)</name>
        <dbReference type="ChEBI" id="CHEBI:29035"/>
        <label>2</label>
    </ligand>
</feature>
<comment type="caution">
    <text evidence="4">The sequence shown here is derived from an EMBL/GenBank/DDBJ whole genome shotgun (WGS) entry which is preliminary data.</text>
</comment>
<reference evidence="4 5" key="1">
    <citation type="submission" date="2013-08" db="EMBL/GenBank/DDBJ databases">
        <authorList>
            <person name="Weinstock G."/>
            <person name="Sodergren E."/>
            <person name="Wylie T."/>
            <person name="Fulton L."/>
            <person name="Fulton R."/>
            <person name="Fronick C."/>
            <person name="O'Laughlin M."/>
            <person name="Godfrey J."/>
            <person name="Miner T."/>
            <person name="Herter B."/>
            <person name="Appelbaum E."/>
            <person name="Cordes M."/>
            <person name="Lek S."/>
            <person name="Wollam A."/>
            <person name="Pepin K.H."/>
            <person name="Palsikar V.B."/>
            <person name="Mitreva M."/>
            <person name="Wilson R.K."/>
        </authorList>
    </citation>
    <scope>NUCLEOTIDE SEQUENCE [LARGE SCALE GENOMIC DNA]</scope>
    <source>
        <strain evidence="4 5">ATCC BAA-474</strain>
    </source>
</reference>
<dbReference type="FunFam" id="3.30.70.360:FF:000001">
    <property type="entry name" value="N-acetyldiaminopimelate deacetylase"/>
    <property type="match status" value="1"/>
</dbReference>
<dbReference type="InterPro" id="IPR011650">
    <property type="entry name" value="Peptidase_M20_dimer"/>
</dbReference>
<organism evidence="4 5">
    <name type="scientific">Cetobacterium somerae ATCC BAA-474</name>
    <dbReference type="NCBI Taxonomy" id="1319815"/>
    <lineage>
        <taxon>Bacteria</taxon>
        <taxon>Fusobacteriati</taxon>
        <taxon>Fusobacteriota</taxon>
        <taxon>Fusobacteriia</taxon>
        <taxon>Fusobacteriales</taxon>
        <taxon>Fusobacteriaceae</taxon>
        <taxon>Cetobacterium</taxon>
    </lineage>
</organism>
<proteinExistence type="predicted"/>
<evidence type="ECO:0000313" key="5">
    <source>
        <dbReference type="Proteomes" id="UP000017081"/>
    </source>
</evidence>
<dbReference type="Gene3D" id="3.30.70.360">
    <property type="match status" value="1"/>
</dbReference>
<feature type="binding site" evidence="2">
    <location>
        <position position="358"/>
    </location>
    <ligand>
        <name>Mn(2+)</name>
        <dbReference type="ChEBI" id="CHEBI:29035"/>
        <label>2</label>
    </ligand>
</feature>
<dbReference type="NCBIfam" id="TIGR01891">
    <property type="entry name" value="amidohydrolases"/>
    <property type="match status" value="1"/>
</dbReference>
<dbReference type="AlphaFoldDB" id="U7VCJ7"/>
<name>U7VCJ7_9FUSO</name>
<protein>
    <recommendedName>
        <fullName evidence="3">Peptidase M20 dimerisation domain-containing protein</fullName>
    </recommendedName>
</protein>
<dbReference type="PANTHER" id="PTHR11014">
    <property type="entry name" value="PEPTIDASE M20 FAMILY MEMBER"/>
    <property type="match status" value="1"/>
</dbReference>
<sequence>MIKKLVEQNKNYIINMRREFHKYPEPSFQEFRTSKRIQEELTKMGIPFKVIAGTGVVGFINKDKKGKKIILRADMDALQVQECTGVEYCSTNIGMMHACGHDGHSAMLLGAAKVLNEIKDTLAGEVRLFFQPAEEIAQGALKMLEEEPIDNADGCFAIHLWSDLPCGKVSVEAGTRMASADIFEIVVNGKGGHGSLPHQTIDAVVVGSALIMNLQSIVSREISPLESGVVTVGSFHSGTRFNVIANQAILKGTTRTFNPEIRNNFKSILERVTKGTCDTYRASGQVNYTYGTAPCINDENCSKIALKSVETILGRDGILKMEKITGGEDFCYFLEKVPGVLAFVGAGNPSKDANYPHHHEKFAIDEDSLEIGTALYAQYTLDFLS</sequence>
<dbReference type="Proteomes" id="UP000017081">
    <property type="component" value="Unassembled WGS sequence"/>
</dbReference>